<name>A0A518EWL8_9BACT</name>
<dbReference type="Proteomes" id="UP000320390">
    <property type="component" value="Chromosome"/>
</dbReference>
<dbReference type="AlphaFoldDB" id="A0A518EWL8"/>
<evidence type="ECO:0000313" key="1">
    <source>
        <dbReference type="EMBL" id="QDV08468.1"/>
    </source>
</evidence>
<organism evidence="1 2">
    <name type="scientific">Saltatorellus ferox</name>
    <dbReference type="NCBI Taxonomy" id="2528018"/>
    <lineage>
        <taxon>Bacteria</taxon>
        <taxon>Pseudomonadati</taxon>
        <taxon>Planctomycetota</taxon>
        <taxon>Planctomycetia</taxon>
        <taxon>Planctomycetia incertae sedis</taxon>
        <taxon>Saltatorellus</taxon>
    </lineage>
</organism>
<sequence>MRYRTFLLGAALALLSIFWLWTSAPTEDRSLGPAPVGVGVAASPGPKAPGVGLSEEVSVPAKAVPGSAAVDAEGPLPATLRETAGDGLGRLLLTFEAMPPGFSPKDRPLGRVRLTSVDTKGLVDLKTLRGSGGVEFDRLEAGSYLVDADERASFRFPTLPVEIVEGQTVEREIVAEFRRPVEFRVRASLASSGDPGSESPVDGSCEIFALPESADDRERVRRKSSRSTRMGRDVSIELEVFSGPITWEGRYRGKRGRPVVPALSAQVEVLVPEPGPDSERATFSGFVPETIDVALRFGGRSSAVAVKGVIGNDRHERSGGIEVVGSSVSGEDFAEVLAIREDGGFFFQAELDRLSGPQVYLRSKGHQDLLGPFVLGPGANDLGELRFSSRLTQAEENERMEELEDVRARGRNSRYFRR</sequence>
<dbReference type="RefSeq" id="WP_145201180.1">
    <property type="nucleotide sequence ID" value="NZ_CP036434.1"/>
</dbReference>
<accession>A0A518EWL8</accession>
<evidence type="ECO:0000313" key="2">
    <source>
        <dbReference type="Proteomes" id="UP000320390"/>
    </source>
</evidence>
<reference evidence="1 2" key="1">
    <citation type="submission" date="2019-02" db="EMBL/GenBank/DDBJ databases">
        <title>Deep-cultivation of Planctomycetes and their phenomic and genomic characterization uncovers novel biology.</title>
        <authorList>
            <person name="Wiegand S."/>
            <person name="Jogler M."/>
            <person name="Boedeker C."/>
            <person name="Pinto D."/>
            <person name="Vollmers J."/>
            <person name="Rivas-Marin E."/>
            <person name="Kohn T."/>
            <person name="Peeters S.H."/>
            <person name="Heuer A."/>
            <person name="Rast P."/>
            <person name="Oberbeckmann S."/>
            <person name="Bunk B."/>
            <person name="Jeske O."/>
            <person name="Meyerdierks A."/>
            <person name="Storesund J.E."/>
            <person name="Kallscheuer N."/>
            <person name="Luecker S."/>
            <person name="Lage O.M."/>
            <person name="Pohl T."/>
            <person name="Merkel B.J."/>
            <person name="Hornburger P."/>
            <person name="Mueller R.-W."/>
            <person name="Bruemmer F."/>
            <person name="Labrenz M."/>
            <person name="Spormann A.M."/>
            <person name="Op den Camp H."/>
            <person name="Overmann J."/>
            <person name="Amann R."/>
            <person name="Jetten M.S.M."/>
            <person name="Mascher T."/>
            <person name="Medema M.H."/>
            <person name="Devos D.P."/>
            <person name="Kaster A.-K."/>
            <person name="Ovreas L."/>
            <person name="Rohde M."/>
            <person name="Galperin M.Y."/>
            <person name="Jogler C."/>
        </authorList>
    </citation>
    <scope>NUCLEOTIDE SEQUENCE [LARGE SCALE GENOMIC DNA]</scope>
    <source>
        <strain evidence="1 2">Poly30</strain>
    </source>
</reference>
<protein>
    <submittedName>
        <fullName evidence="1">Uncharacterized protein</fullName>
    </submittedName>
</protein>
<gene>
    <name evidence="1" type="ORF">Poly30_40150</name>
</gene>
<dbReference type="EMBL" id="CP036434">
    <property type="protein sequence ID" value="QDV08468.1"/>
    <property type="molecule type" value="Genomic_DNA"/>
</dbReference>
<proteinExistence type="predicted"/>
<keyword evidence="2" id="KW-1185">Reference proteome</keyword>